<name>A0ABM9I9Q5_9GAMM</name>
<dbReference type="InterPro" id="IPR043128">
    <property type="entry name" value="Rev_trsase/Diguanyl_cyclase"/>
</dbReference>
<dbReference type="PANTHER" id="PTHR46663">
    <property type="entry name" value="DIGUANYLATE CYCLASE DGCT-RELATED"/>
    <property type="match status" value="1"/>
</dbReference>
<sequence length="473" mass="52729">MAGRPLAFFASLSRFTCLALLPLQLVHAAEPIRVEDKVWVMGSDRDYPPYQFLDNTSQPIGFDVDVARAAAEVMGLKIIIRTDAWKTLRQDLENQRIDGVVGMFSSADRARNVDFTNPYLQLHHRLFVTRGSNIQSLEDLSAARLVVQNRDLMHDRWGAEDVSVTAASSLSEALLGLESGQFDAALIPYLQGLYLIRQNHLANVIPVGELLFPAQKCIALAKGHPELLSQFNEGLTIIKASGRYDEIYDYWFGITPPSTVDETISAYRAWTIAFLASVAVLGVLGVIQFRHRTRSLSQEIERQRKIALHDPLTGLGNRLLLLERFEQAKAAARRHQHLVALLLIDLDGFKTVNDRLGHHTGDRILCTVAQRLRQAVRDTDTVVRNGGDEFIVLLNELPNEQSALTVADKILQHLNTLSEPLLDGIPLGASIGIALYPIHGEELELLIRKADCAMYYCKANGKNRYGFYPSDAS</sequence>
<feature type="domain" description="GGDEF" evidence="4">
    <location>
        <begin position="337"/>
        <end position="470"/>
    </location>
</feature>
<dbReference type="Gene3D" id="3.30.70.270">
    <property type="match status" value="1"/>
</dbReference>
<evidence type="ECO:0000256" key="3">
    <source>
        <dbReference type="SAM" id="SignalP"/>
    </source>
</evidence>
<gene>
    <name evidence="5" type="ORF">MSZNOR_5050</name>
</gene>
<dbReference type="Pfam" id="PF00497">
    <property type="entry name" value="SBP_bac_3"/>
    <property type="match status" value="1"/>
</dbReference>
<evidence type="ECO:0000256" key="1">
    <source>
        <dbReference type="ARBA" id="ARBA00010333"/>
    </source>
</evidence>
<evidence type="ECO:0000256" key="2">
    <source>
        <dbReference type="ARBA" id="ARBA00022729"/>
    </source>
</evidence>
<dbReference type="InterPro" id="IPR018313">
    <property type="entry name" value="SBP_3_CS"/>
</dbReference>
<organism evidence="5 6">
    <name type="scientific">Methylocaldum szegediense</name>
    <dbReference type="NCBI Taxonomy" id="73780"/>
    <lineage>
        <taxon>Bacteria</taxon>
        <taxon>Pseudomonadati</taxon>
        <taxon>Pseudomonadota</taxon>
        <taxon>Gammaproteobacteria</taxon>
        <taxon>Methylococcales</taxon>
        <taxon>Methylococcaceae</taxon>
        <taxon>Methylocaldum</taxon>
    </lineage>
</organism>
<keyword evidence="2 3" id="KW-0732">Signal</keyword>
<dbReference type="InterPro" id="IPR052163">
    <property type="entry name" value="DGC-Regulatory_Protein"/>
</dbReference>
<protein>
    <submittedName>
        <fullName evidence="5">Polar amino acid transport system substrate-binding protein</fullName>
    </submittedName>
</protein>
<dbReference type="SMART" id="SM00062">
    <property type="entry name" value="PBPb"/>
    <property type="match status" value="1"/>
</dbReference>
<comment type="similarity">
    <text evidence="1">Belongs to the bacterial solute-binding protein 3 family.</text>
</comment>
<dbReference type="Pfam" id="PF00990">
    <property type="entry name" value="GGDEF"/>
    <property type="match status" value="1"/>
</dbReference>
<dbReference type="SUPFAM" id="SSF55073">
    <property type="entry name" value="Nucleotide cyclase"/>
    <property type="match status" value="1"/>
</dbReference>
<evidence type="ECO:0000313" key="5">
    <source>
        <dbReference type="EMBL" id="CAI8978142.1"/>
    </source>
</evidence>
<dbReference type="EMBL" id="OX458333">
    <property type="protein sequence ID" value="CAI8978142.1"/>
    <property type="molecule type" value="Genomic_DNA"/>
</dbReference>
<dbReference type="CDD" id="cd01949">
    <property type="entry name" value="GGDEF"/>
    <property type="match status" value="1"/>
</dbReference>
<dbReference type="Proteomes" id="UP001162030">
    <property type="component" value="Chromosome"/>
</dbReference>
<dbReference type="SMART" id="SM00267">
    <property type="entry name" value="GGDEF"/>
    <property type="match status" value="1"/>
</dbReference>
<dbReference type="InterPro" id="IPR000160">
    <property type="entry name" value="GGDEF_dom"/>
</dbReference>
<proteinExistence type="inferred from homology"/>
<dbReference type="InterPro" id="IPR001638">
    <property type="entry name" value="Solute-binding_3/MltF_N"/>
</dbReference>
<dbReference type="PANTHER" id="PTHR46663:SF2">
    <property type="entry name" value="GGDEF DOMAIN-CONTAINING PROTEIN"/>
    <property type="match status" value="1"/>
</dbReference>
<feature type="chain" id="PRO_5046809525" evidence="3">
    <location>
        <begin position="29"/>
        <end position="473"/>
    </location>
</feature>
<keyword evidence="6" id="KW-1185">Reference proteome</keyword>
<dbReference type="CDD" id="cd13704">
    <property type="entry name" value="PBP2_HisK"/>
    <property type="match status" value="1"/>
</dbReference>
<evidence type="ECO:0000313" key="6">
    <source>
        <dbReference type="Proteomes" id="UP001162030"/>
    </source>
</evidence>
<dbReference type="InterPro" id="IPR029787">
    <property type="entry name" value="Nucleotide_cyclase"/>
</dbReference>
<dbReference type="Gene3D" id="3.40.190.10">
    <property type="entry name" value="Periplasmic binding protein-like II"/>
    <property type="match status" value="2"/>
</dbReference>
<reference evidence="5 6" key="1">
    <citation type="submission" date="2023-03" db="EMBL/GenBank/DDBJ databases">
        <authorList>
            <person name="Pearce D."/>
        </authorList>
    </citation>
    <scope>NUCLEOTIDE SEQUENCE [LARGE SCALE GENOMIC DNA]</scope>
    <source>
        <strain evidence="5">Msz</strain>
    </source>
</reference>
<evidence type="ECO:0000259" key="4">
    <source>
        <dbReference type="PROSITE" id="PS50887"/>
    </source>
</evidence>
<dbReference type="PROSITE" id="PS50887">
    <property type="entry name" value="GGDEF"/>
    <property type="match status" value="1"/>
</dbReference>
<accession>A0ABM9I9Q5</accession>
<feature type="signal peptide" evidence="3">
    <location>
        <begin position="1"/>
        <end position="28"/>
    </location>
</feature>
<dbReference type="SUPFAM" id="SSF53850">
    <property type="entry name" value="Periplasmic binding protein-like II"/>
    <property type="match status" value="1"/>
</dbReference>
<dbReference type="NCBIfam" id="TIGR00254">
    <property type="entry name" value="GGDEF"/>
    <property type="match status" value="1"/>
</dbReference>
<dbReference type="PROSITE" id="PS01039">
    <property type="entry name" value="SBP_BACTERIAL_3"/>
    <property type="match status" value="1"/>
</dbReference>